<accession>A0A656GMP0</accession>
<feature type="transmembrane region" description="Helical" evidence="1">
    <location>
        <begin position="12"/>
        <end position="29"/>
    </location>
</feature>
<evidence type="ECO:0000256" key="1">
    <source>
        <dbReference type="SAM" id="Phobius"/>
    </source>
</evidence>
<keyword evidence="1" id="KW-1133">Transmembrane helix</keyword>
<feature type="non-terminal residue" evidence="2">
    <location>
        <position position="1"/>
    </location>
</feature>
<evidence type="ECO:0000313" key="2">
    <source>
        <dbReference type="EMBL" id="EGH26998.1"/>
    </source>
</evidence>
<comment type="caution">
    <text evidence="2">The sequence shown here is derived from an EMBL/GenBank/DDBJ whole genome shotgun (WGS) entry which is preliminary data.</text>
</comment>
<sequence length="35" mass="3760">TELPWYWAGTDNFLWALCLVVLAPGLLALKSAAGV</sequence>
<proteinExistence type="predicted"/>
<keyword evidence="1" id="KW-0812">Transmembrane</keyword>
<gene>
    <name evidence="2" type="ORF">PSYMO_38143</name>
</gene>
<dbReference type="Proteomes" id="UP000003465">
    <property type="component" value="Unassembled WGS sequence"/>
</dbReference>
<keyword evidence="1" id="KW-0472">Membrane</keyword>
<protein>
    <submittedName>
        <fullName evidence="2">Branched-chain amino acid ABC transporter permease</fullName>
    </submittedName>
</protein>
<evidence type="ECO:0000313" key="3">
    <source>
        <dbReference type="Proteomes" id="UP000003465"/>
    </source>
</evidence>
<organism evidence="2 3">
    <name type="scientific">Pseudomonas amygdali pv. mori str. 301020</name>
    <dbReference type="NCBI Taxonomy" id="629261"/>
    <lineage>
        <taxon>Bacteria</taxon>
        <taxon>Pseudomonadati</taxon>
        <taxon>Pseudomonadota</taxon>
        <taxon>Gammaproteobacteria</taxon>
        <taxon>Pseudomonadales</taxon>
        <taxon>Pseudomonadaceae</taxon>
        <taxon>Pseudomonas</taxon>
        <taxon>Pseudomonas amygdali</taxon>
    </lineage>
</organism>
<feature type="non-terminal residue" evidence="2">
    <location>
        <position position="35"/>
    </location>
</feature>
<reference evidence="2 3" key="1">
    <citation type="journal article" date="2011" name="PLoS Pathog.">
        <title>Dynamic evolution of pathogenicity revealed by sequencing and comparative genomics of 19 Pseudomonas syringae isolates.</title>
        <authorList>
            <person name="Baltrus D.A."/>
            <person name="Nishimura M.T."/>
            <person name="Romanchuk A."/>
            <person name="Chang J.H."/>
            <person name="Mukhtar M.S."/>
            <person name="Cherkis K."/>
            <person name="Roach J."/>
            <person name="Grant S.R."/>
            <person name="Jones C.D."/>
            <person name="Dangl J.L."/>
        </authorList>
    </citation>
    <scope>NUCLEOTIDE SEQUENCE [LARGE SCALE GENOMIC DNA]</scope>
    <source>
        <strain evidence="2 3">301020</strain>
    </source>
</reference>
<dbReference type="EMBL" id="AEAG01003172">
    <property type="protein sequence ID" value="EGH26998.1"/>
    <property type="molecule type" value="Genomic_DNA"/>
</dbReference>
<dbReference type="AlphaFoldDB" id="A0A656GMP0"/>
<name>A0A656GMP0_PSEA0</name>